<sequence>MKKNLRFRIGSNWLCMENSDESAPEYPDSVSVVLRKDQPNGQPGERIEMTSRVRRNAILALGLRLLDLAGRMTPETPAPDSQLTPGDAPSPSLLDDLDAMDVELIESLPHGEPVDFARDVSQSAKRLRKRMPILRAAQSVLEQCDDETATRLYLMLVAADMDGSLPSVRVPIVAESSWSPCFEQCVRTPDTTEH</sequence>
<name>A0A329CQN7_9BURK</name>
<dbReference type="AlphaFoldDB" id="A0A329CQN7"/>
<evidence type="ECO:0000313" key="3">
    <source>
        <dbReference type="Proteomes" id="UP000248918"/>
    </source>
</evidence>
<dbReference type="RefSeq" id="WP_111930754.1">
    <property type="nucleotide sequence ID" value="NZ_CADFFP010000005.1"/>
</dbReference>
<protein>
    <submittedName>
        <fullName evidence="2">Uncharacterized protein</fullName>
    </submittedName>
</protein>
<comment type="caution">
    <text evidence="2">The sequence shown here is derived from an EMBL/GenBank/DDBJ whole genome shotgun (WGS) entry which is preliminary data.</text>
</comment>
<evidence type="ECO:0000313" key="2">
    <source>
        <dbReference type="EMBL" id="RAS35961.1"/>
    </source>
</evidence>
<gene>
    <name evidence="2" type="ORF">BX591_104291</name>
</gene>
<organism evidence="2 3">
    <name type="scientific">Paraburkholderia bryophila</name>
    <dbReference type="NCBI Taxonomy" id="420952"/>
    <lineage>
        <taxon>Bacteria</taxon>
        <taxon>Pseudomonadati</taxon>
        <taxon>Pseudomonadota</taxon>
        <taxon>Betaproteobacteria</taxon>
        <taxon>Burkholderiales</taxon>
        <taxon>Burkholderiaceae</taxon>
        <taxon>Paraburkholderia</taxon>
    </lineage>
</organism>
<dbReference type="Proteomes" id="UP000248918">
    <property type="component" value="Unassembled WGS sequence"/>
</dbReference>
<dbReference type="OrthoDB" id="9090416at2"/>
<reference evidence="2 3" key="1">
    <citation type="submission" date="2018-06" db="EMBL/GenBank/DDBJ databases">
        <title>Genomic Encyclopedia of Type Strains, Phase III (KMG-III): the genomes of soil and plant-associated and newly described type strains.</title>
        <authorList>
            <person name="Whitman W."/>
        </authorList>
    </citation>
    <scope>NUCLEOTIDE SEQUENCE [LARGE SCALE GENOMIC DNA]</scope>
    <source>
        <strain evidence="2 3">LMG 23644</strain>
    </source>
</reference>
<feature type="region of interest" description="Disordered" evidence="1">
    <location>
        <begin position="71"/>
        <end position="90"/>
    </location>
</feature>
<accession>A0A329CQN7</accession>
<proteinExistence type="predicted"/>
<dbReference type="EMBL" id="QLTK01000004">
    <property type="protein sequence ID" value="RAS35961.1"/>
    <property type="molecule type" value="Genomic_DNA"/>
</dbReference>
<evidence type="ECO:0000256" key="1">
    <source>
        <dbReference type="SAM" id="MobiDB-lite"/>
    </source>
</evidence>